<dbReference type="EMBL" id="JAHBMH010000033">
    <property type="protein sequence ID" value="KAK1937682.1"/>
    <property type="molecule type" value="Genomic_DNA"/>
</dbReference>
<feature type="domain" description="SAC3/GANP/THP3 conserved" evidence="1">
    <location>
        <begin position="65"/>
        <end position="322"/>
    </location>
</feature>
<dbReference type="PANTHER" id="PTHR12436:SF4">
    <property type="entry name" value="LEUKOCYTE RECEPTOR CLUSTER MEMBER 8"/>
    <property type="match status" value="1"/>
</dbReference>
<dbReference type="Pfam" id="PF03399">
    <property type="entry name" value="SAC3_GANP"/>
    <property type="match status" value="1"/>
</dbReference>
<name>A0AAD9GFZ4_BABDI</name>
<proteinExistence type="predicted"/>
<dbReference type="InterPro" id="IPR005062">
    <property type="entry name" value="SAC3/GANP/THP3_conserved"/>
</dbReference>
<reference evidence="2" key="1">
    <citation type="journal article" date="2014" name="Nucleic Acids Res.">
        <title>The evolutionary dynamics of variant antigen genes in Babesia reveal a history of genomic innovation underlying host-parasite interaction.</title>
        <authorList>
            <person name="Jackson A.P."/>
            <person name="Otto T.D."/>
            <person name="Darby A."/>
            <person name="Ramaprasad A."/>
            <person name="Xia D."/>
            <person name="Echaide I.E."/>
            <person name="Farber M."/>
            <person name="Gahlot S."/>
            <person name="Gamble J."/>
            <person name="Gupta D."/>
            <person name="Gupta Y."/>
            <person name="Jackson L."/>
            <person name="Malandrin L."/>
            <person name="Malas T.B."/>
            <person name="Moussa E."/>
            <person name="Nair M."/>
            <person name="Reid A.J."/>
            <person name="Sanders M."/>
            <person name="Sharma J."/>
            <person name="Tracey A."/>
            <person name="Quail M.A."/>
            <person name="Weir W."/>
            <person name="Wastling J.M."/>
            <person name="Hall N."/>
            <person name="Willadsen P."/>
            <person name="Lingelbach K."/>
            <person name="Shiels B."/>
            <person name="Tait A."/>
            <person name="Berriman M."/>
            <person name="Allred D.R."/>
            <person name="Pain A."/>
        </authorList>
    </citation>
    <scope>NUCLEOTIDE SEQUENCE</scope>
    <source>
        <strain evidence="2">1802A</strain>
    </source>
</reference>
<comment type="caution">
    <text evidence="2">The sequence shown here is derived from an EMBL/GenBank/DDBJ whole genome shotgun (WGS) entry which is preliminary data.</text>
</comment>
<dbReference type="InterPro" id="IPR045107">
    <property type="entry name" value="SAC3/GANP/THP3"/>
</dbReference>
<reference evidence="2" key="2">
    <citation type="submission" date="2021-05" db="EMBL/GenBank/DDBJ databases">
        <authorList>
            <person name="Pain A."/>
        </authorList>
    </citation>
    <scope>NUCLEOTIDE SEQUENCE</scope>
    <source>
        <strain evidence="2">1802A</strain>
    </source>
</reference>
<dbReference type="Gene3D" id="1.25.40.990">
    <property type="match status" value="1"/>
</dbReference>
<protein>
    <submittedName>
        <fullName evidence="2">SAC3/GANP family domain containing protein</fullName>
    </submittedName>
</protein>
<dbReference type="Proteomes" id="UP001195914">
    <property type="component" value="Unassembled WGS sequence"/>
</dbReference>
<evidence type="ECO:0000259" key="1">
    <source>
        <dbReference type="Pfam" id="PF03399"/>
    </source>
</evidence>
<evidence type="ECO:0000313" key="3">
    <source>
        <dbReference type="Proteomes" id="UP001195914"/>
    </source>
</evidence>
<sequence>MHADLSASHDTSTELGYEELHKRKQRVQRFKETHQGTMVYNFVPSKGRRIIGTCETLEKPYLRLTAEPNPAMVRPEQVLKKSFRHVFDTFMNNRNYRYIEEQFRSIRQDVQVQHLRSPFVVKLYATNARLALVHGDLDQFNQCQTQLIQLRQHVTGFSHYWVCFSGHSLMFCQNEFEFYCLLYLSMQYMDMDVLRLALAEGNFVDYFKMADTSGIDIDKCVSEIYREAFSTEDFSESALTECNINTQDAVVITSPPFYSKFLFKMFEPRFRMNALVNMSRCVDPKCHEFIICLSTAITLSMETIKNALNFGSLEECASFIRENKGTLNQNGALDCKQSLEEFMTSPLLRNKKL</sequence>
<accession>A0AAD9GFZ4</accession>
<evidence type="ECO:0000313" key="2">
    <source>
        <dbReference type="EMBL" id="KAK1937682.1"/>
    </source>
</evidence>
<organism evidence="2 3">
    <name type="scientific">Babesia divergens</name>
    <dbReference type="NCBI Taxonomy" id="32595"/>
    <lineage>
        <taxon>Eukaryota</taxon>
        <taxon>Sar</taxon>
        <taxon>Alveolata</taxon>
        <taxon>Apicomplexa</taxon>
        <taxon>Aconoidasida</taxon>
        <taxon>Piroplasmida</taxon>
        <taxon>Babesiidae</taxon>
        <taxon>Babesia</taxon>
    </lineage>
</organism>
<gene>
    <name evidence="2" type="ORF">X943_003843</name>
</gene>
<dbReference type="AlphaFoldDB" id="A0AAD9GFZ4"/>
<dbReference type="GO" id="GO:0005634">
    <property type="term" value="C:nucleus"/>
    <property type="evidence" value="ECO:0007669"/>
    <property type="project" value="TreeGrafter"/>
</dbReference>
<keyword evidence="3" id="KW-1185">Reference proteome</keyword>
<dbReference type="PANTHER" id="PTHR12436">
    <property type="entry name" value="80 KDA MCM3-ASSOCIATED PROTEIN"/>
    <property type="match status" value="1"/>
</dbReference>